<dbReference type="GO" id="GO:0043005">
    <property type="term" value="C:neuron projection"/>
    <property type="evidence" value="ECO:0007669"/>
    <property type="project" value="TreeGrafter"/>
</dbReference>
<dbReference type="GO" id="GO:0004930">
    <property type="term" value="F:G protein-coupled receptor activity"/>
    <property type="evidence" value="ECO:0007669"/>
    <property type="project" value="UniProtKB-KW"/>
</dbReference>
<feature type="transmembrane region" description="Helical" evidence="9">
    <location>
        <begin position="123"/>
        <end position="145"/>
    </location>
</feature>
<feature type="transmembrane region" description="Helical" evidence="9">
    <location>
        <begin position="282"/>
        <end position="305"/>
    </location>
</feature>
<feature type="transmembrane region" description="Helical" evidence="9">
    <location>
        <begin position="45"/>
        <end position="68"/>
    </location>
</feature>
<dbReference type="CDD" id="cd00637">
    <property type="entry name" value="7tm_classA_rhodopsin-like"/>
    <property type="match status" value="1"/>
</dbReference>
<dbReference type="Proteomes" id="UP000218231">
    <property type="component" value="Unassembled WGS sequence"/>
</dbReference>
<gene>
    <name evidence="11" type="ORF">WR25_09216</name>
</gene>
<keyword evidence="7" id="KW-0675">Receptor</keyword>
<evidence type="ECO:0000256" key="7">
    <source>
        <dbReference type="ARBA" id="ARBA00023170"/>
    </source>
</evidence>
<feature type="domain" description="G-protein coupled receptors family 1 profile" evidence="10">
    <location>
        <begin position="14"/>
        <end position="302"/>
    </location>
</feature>
<keyword evidence="4 9" id="KW-1133">Transmembrane helix</keyword>
<proteinExistence type="predicted"/>
<dbReference type="SUPFAM" id="SSF81321">
    <property type="entry name" value="Family A G protein-coupled receptor-like"/>
    <property type="match status" value="1"/>
</dbReference>
<keyword evidence="5" id="KW-0297">G-protein coupled receptor</keyword>
<comment type="caution">
    <text evidence="11">The sequence shown here is derived from an EMBL/GenBank/DDBJ whole genome shotgun (WGS) entry which is preliminary data.</text>
</comment>
<dbReference type="GO" id="GO:0005886">
    <property type="term" value="C:plasma membrane"/>
    <property type="evidence" value="ECO:0007669"/>
    <property type="project" value="UniProtKB-SubCell"/>
</dbReference>
<evidence type="ECO:0000256" key="1">
    <source>
        <dbReference type="ARBA" id="ARBA00004651"/>
    </source>
</evidence>
<dbReference type="GO" id="GO:0042277">
    <property type="term" value="F:peptide binding"/>
    <property type="evidence" value="ECO:0007669"/>
    <property type="project" value="TreeGrafter"/>
</dbReference>
<name>A0A2A2KU43_9BILA</name>
<dbReference type="InterPro" id="IPR000276">
    <property type="entry name" value="GPCR_Rhodpsn"/>
</dbReference>
<evidence type="ECO:0000256" key="9">
    <source>
        <dbReference type="SAM" id="Phobius"/>
    </source>
</evidence>
<dbReference type="InterPro" id="IPR017452">
    <property type="entry name" value="GPCR_Rhodpsn_7TM"/>
</dbReference>
<organism evidence="11 12">
    <name type="scientific">Diploscapter pachys</name>
    <dbReference type="NCBI Taxonomy" id="2018661"/>
    <lineage>
        <taxon>Eukaryota</taxon>
        <taxon>Metazoa</taxon>
        <taxon>Ecdysozoa</taxon>
        <taxon>Nematoda</taxon>
        <taxon>Chromadorea</taxon>
        <taxon>Rhabditida</taxon>
        <taxon>Rhabditina</taxon>
        <taxon>Rhabditomorpha</taxon>
        <taxon>Rhabditoidea</taxon>
        <taxon>Rhabditidae</taxon>
        <taxon>Diploscapter</taxon>
    </lineage>
</organism>
<evidence type="ECO:0000256" key="6">
    <source>
        <dbReference type="ARBA" id="ARBA00023136"/>
    </source>
</evidence>
<dbReference type="OrthoDB" id="6076970at2759"/>
<dbReference type="AlphaFoldDB" id="A0A2A2KU43"/>
<dbReference type="PANTHER" id="PTHR24229:SF84">
    <property type="entry name" value="G-PROTEIN COUPLED RECEPTORS FAMILY 1 PROFILE DOMAIN-CONTAINING PROTEIN"/>
    <property type="match status" value="1"/>
</dbReference>
<accession>A0A2A2KU43</accession>
<feature type="transmembrane region" description="Helical" evidence="9">
    <location>
        <begin position="216"/>
        <end position="237"/>
    </location>
</feature>
<evidence type="ECO:0000256" key="2">
    <source>
        <dbReference type="ARBA" id="ARBA00022475"/>
    </source>
</evidence>
<evidence type="ECO:0000256" key="4">
    <source>
        <dbReference type="ARBA" id="ARBA00022989"/>
    </source>
</evidence>
<dbReference type="EMBL" id="LIAE01007704">
    <property type="protein sequence ID" value="PAV77444.1"/>
    <property type="molecule type" value="Genomic_DNA"/>
</dbReference>
<sequence>MVIYSLLAITGLLGNLWVIMTVSSQLLGCGTAKGRPSKSVLQTSAYIYLFVLSMVDLLSLLPVPMLVVDLHLNRFPFPEPFCKLLYICEGTNKTLSPFILTALSVDRYIAVCHPTLLWLRQTFFSTIIVLLCCFFSLFFIVPIAISANLGKMINANFKTIDKCTIDDQPTVFDMLHALCSYLIPLMLICGVYLAILRKLYKHTRYSTVGHKTSISLSRVIKCSLMVVAFYFGCWTPYWGMRIHRFLVPDKEEQSNCEEKDPIKNETSECDKSPPIPSTLTIFFMYLLHTLPFAQSAFNWLFYAFLNRNLRNSTIKSCTSAFRSVAGASTIIENGNTGSTGFSPLWKNIQSVGSQIKSASIDTGNVIRKMSPFRQRSQIASRSTTYLDVSYGDHLVPPSNPLISSSMLDIPRRPSLMPRTEPSLVGKALSYSDLPHSAACIVNPSTGDANSTSGVLISESSSVEWL</sequence>
<dbReference type="Pfam" id="PF00001">
    <property type="entry name" value="7tm_1"/>
    <property type="match status" value="1"/>
</dbReference>
<dbReference type="PRINTS" id="PR00237">
    <property type="entry name" value="GPCRRHODOPSN"/>
</dbReference>
<feature type="transmembrane region" description="Helical" evidence="9">
    <location>
        <begin position="174"/>
        <end position="195"/>
    </location>
</feature>
<keyword evidence="3 9" id="KW-0812">Transmembrane</keyword>
<evidence type="ECO:0000256" key="8">
    <source>
        <dbReference type="ARBA" id="ARBA00023224"/>
    </source>
</evidence>
<evidence type="ECO:0000313" key="12">
    <source>
        <dbReference type="Proteomes" id="UP000218231"/>
    </source>
</evidence>
<keyword evidence="2" id="KW-1003">Cell membrane</keyword>
<dbReference type="STRING" id="2018661.A0A2A2KU43"/>
<dbReference type="PROSITE" id="PS50262">
    <property type="entry name" value="G_PROTEIN_RECEP_F1_2"/>
    <property type="match status" value="1"/>
</dbReference>
<keyword evidence="6 9" id="KW-0472">Membrane</keyword>
<dbReference type="Gene3D" id="1.20.1070.10">
    <property type="entry name" value="Rhodopsin 7-helix transmembrane proteins"/>
    <property type="match status" value="1"/>
</dbReference>
<keyword evidence="12" id="KW-1185">Reference proteome</keyword>
<evidence type="ECO:0000313" key="11">
    <source>
        <dbReference type="EMBL" id="PAV77444.1"/>
    </source>
</evidence>
<evidence type="ECO:0000256" key="3">
    <source>
        <dbReference type="ARBA" id="ARBA00022692"/>
    </source>
</evidence>
<keyword evidence="8" id="KW-0807">Transducer</keyword>
<protein>
    <recommendedName>
        <fullName evidence="10">G-protein coupled receptors family 1 profile domain-containing protein</fullName>
    </recommendedName>
</protein>
<evidence type="ECO:0000256" key="5">
    <source>
        <dbReference type="ARBA" id="ARBA00023040"/>
    </source>
</evidence>
<comment type="subcellular location">
    <subcellularLocation>
        <location evidence="1">Cell membrane</location>
        <topology evidence="1">Multi-pass membrane protein</topology>
    </subcellularLocation>
</comment>
<dbReference type="PANTHER" id="PTHR24229">
    <property type="entry name" value="NEUROPEPTIDES RECEPTOR"/>
    <property type="match status" value="1"/>
</dbReference>
<evidence type="ECO:0000259" key="10">
    <source>
        <dbReference type="PROSITE" id="PS50262"/>
    </source>
</evidence>
<reference evidence="11 12" key="1">
    <citation type="journal article" date="2017" name="Curr. Biol.">
        <title>Genome architecture and evolution of a unichromosomal asexual nematode.</title>
        <authorList>
            <person name="Fradin H."/>
            <person name="Zegar C."/>
            <person name="Gutwein M."/>
            <person name="Lucas J."/>
            <person name="Kovtun M."/>
            <person name="Corcoran D."/>
            <person name="Baugh L.R."/>
            <person name="Kiontke K."/>
            <person name="Gunsalus K."/>
            <person name="Fitch D.H."/>
            <person name="Piano F."/>
        </authorList>
    </citation>
    <scope>NUCLEOTIDE SEQUENCE [LARGE SCALE GENOMIC DNA]</scope>
    <source>
        <strain evidence="11">PF1309</strain>
    </source>
</reference>